<feature type="region of interest" description="Disordered" evidence="1">
    <location>
        <begin position="213"/>
        <end position="242"/>
    </location>
</feature>
<feature type="region of interest" description="Disordered" evidence="1">
    <location>
        <begin position="100"/>
        <end position="139"/>
    </location>
</feature>
<evidence type="ECO:0000313" key="3">
    <source>
        <dbReference type="Proteomes" id="UP000325797"/>
    </source>
</evidence>
<proteinExistence type="predicted"/>
<gene>
    <name evidence="2" type="ORF">FRZ61_02950</name>
</gene>
<evidence type="ECO:0000313" key="2">
    <source>
        <dbReference type="EMBL" id="QEX20378.1"/>
    </source>
</evidence>
<feature type="compositionally biased region" description="Basic and acidic residues" evidence="1">
    <location>
        <begin position="229"/>
        <end position="242"/>
    </location>
</feature>
<dbReference type="KEGG" id="hadh:FRZ61_02950"/>
<evidence type="ECO:0000256" key="1">
    <source>
        <dbReference type="SAM" id="MobiDB-lite"/>
    </source>
</evidence>
<dbReference type="OrthoDB" id="7375818at2"/>
<accession>A0A5J6MS44</accession>
<sequence length="242" mass="25903">MSSEHQGKAEGPGAGGSIGDYVAIKIQELYRESKIDAREALLKIDNREEAAQAPFQFDPAAGLLHRRDCKAIPDSARSALYGVWRVSAVEAKFACPRCRPAGAAERPEPERKAAGPESAQAGASAQADPRKDSKPPQGDVADLLYGVLSIVNQFGSVLRERGREFRKGGEGGRIKTELEGLYAKLGEREKGLVLMTMLSLDQMTRKIRDLEQDLNGAGKPANKTANGHDNGHPAADGKGESA</sequence>
<dbReference type="EMBL" id="CP042582">
    <property type="protein sequence ID" value="QEX20378.1"/>
    <property type="molecule type" value="Genomic_DNA"/>
</dbReference>
<protein>
    <submittedName>
        <fullName evidence="2">Uncharacterized protein</fullName>
    </submittedName>
</protein>
<dbReference type="AlphaFoldDB" id="A0A5J6MS44"/>
<dbReference type="RefSeq" id="WP_151114616.1">
    <property type="nucleotide sequence ID" value="NZ_CP042582.1"/>
</dbReference>
<name>A0A5J6MS44_9PROT</name>
<reference evidence="2 3" key="1">
    <citation type="submission" date="2019-08" db="EMBL/GenBank/DDBJ databases">
        <title>Hyperibacter terrae gen. nov., sp. nov. and Hyperibacter viscosus sp. nov., two new members in the family Rhodospirillaceae isolated from the rhizosphere of Hypericum perforatum.</title>
        <authorList>
            <person name="Noviana Z."/>
        </authorList>
    </citation>
    <scope>NUCLEOTIDE SEQUENCE [LARGE SCALE GENOMIC DNA]</scope>
    <source>
        <strain evidence="2 3">R5959</strain>
    </source>
</reference>
<feature type="compositionally biased region" description="Basic and acidic residues" evidence="1">
    <location>
        <begin position="105"/>
        <end position="114"/>
    </location>
</feature>
<dbReference type="Proteomes" id="UP000325797">
    <property type="component" value="Chromosome"/>
</dbReference>
<organism evidence="2 3">
    <name type="scientific">Hypericibacter adhaerens</name>
    <dbReference type="NCBI Taxonomy" id="2602016"/>
    <lineage>
        <taxon>Bacteria</taxon>
        <taxon>Pseudomonadati</taxon>
        <taxon>Pseudomonadota</taxon>
        <taxon>Alphaproteobacteria</taxon>
        <taxon>Rhodospirillales</taxon>
        <taxon>Dongiaceae</taxon>
        <taxon>Hypericibacter</taxon>
    </lineage>
</organism>
<keyword evidence="3" id="KW-1185">Reference proteome</keyword>